<dbReference type="Proteomes" id="UP000271464">
    <property type="component" value="Unassembled WGS sequence"/>
</dbReference>
<dbReference type="CDD" id="cd00761">
    <property type="entry name" value="Glyco_tranf_GTA_type"/>
    <property type="match status" value="1"/>
</dbReference>
<dbReference type="Pfam" id="PF00535">
    <property type="entry name" value="Glycos_transf_2"/>
    <property type="match status" value="1"/>
</dbReference>
<dbReference type="EMBL" id="UPHM01000169">
    <property type="protein sequence ID" value="VBA33021.1"/>
    <property type="molecule type" value="Genomic_DNA"/>
</dbReference>
<proteinExistence type="predicted"/>
<accession>A0ABY6RSY3</accession>
<name>A0ABY6RSY3_9MYCO</name>
<dbReference type="RefSeq" id="WP_122526668.1">
    <property type="nucleotide sequence ID" value="NZ_UPHK01000096.1"/>
</dbReference>
<organism evidence="2 3">
    <name type="scientific">Mycobacterium persicum</name>
    <dbReference type="NCBI Taxonomy" id="1487726"/>
    <lineage>
        <taxon>Bacteria</taxon>
        <taxon>Bacillati</taxon>
        <taxon>Actinomycetota</taxon>
        <taxon>Actinomycetes</taxon>
        <taxon>Mycobacteriales</taxon>
        <taxon>Mycobacteriaceae</taxon>
        <taxon>Mycobacterium</taxon>
    </lineage>
</organism>
<evidence type="ECO:0000259" key="1">
    <source>
        <dbReference type="Pfam" id="PF00535"/>
    </source>
</evidence>
<feature type="domain" description="Glycosyltransferase 2-like" evidence="1">
    <location>
        <begin position="278"/>
        <end position="360"/>
    </location>
</feature>
<dbReference type="InterPro" id="IPR029044">
    <property type="entry name" value="Nucleotide-diphossugar_trans"/>
</dbReference>
<dbReference type="Gene3D" id="3.90.550.10">
    <property type="entry name" value="Spore Coat Polysaccharide Biosynthesis Protein SpsA, Chain A"/>
    <property type="match status" value="1"/>
</dbReference>
<sequence length="427" mass="49298">MICITGINLLLPTRARPDQLRRLAASAAATANHPELIEIVTYIDDDDPSYDNIELPISWRKVHGPRVHKDGLVNLSQKWNACHDAVEADRAGGIHTGDIYMHCGDDIVFRTNGWDDDVRRALAVFPGHIGFVWCNDAGRPDNPTFGTHGFVHRNWTQAIGRFCPPYFVSDFNDTWFNDVADALGARTYLAQHTTEHMHHCFGKAQRDTTTNERLDRHRRQHPERLYKRLANERAAEVIKLRRAITEAKPRWTIAILTIPERRTDLIRLLSSLQHQIGDVPGIKVLVADQPGSISEKRQWCLDNAHGDYFCFIDDDDLPAHDYIQRILPLLDGVDYVGFRMQHYHNGTKSKPTYHSLRHGHWHEDDHGYYRNVSHLNPIRLDIARKGRFYGGYGEDRQWAEQVSPETEHYIADPMYFYFDSPTHSRSR</sequence>
<dbReference type="SUPFAM" id="SSF53448">
    <property type="entry name" value="Nucleotide-diphospho-sugar transferases"/>
    <property type="match status" value="2"/>
</dbReference>
<comment type="caution">
    <text evidence="2">The sequence shown here is derived from an EMBL/GenBank/DDBJ whole genome shotgun (WGS) entry which is preliminary data.</text>
</comment>
<protein>
    <recommendedName>
        <fullName evidence="1">Glycosyltransferase 2-like domain-containing protein</fullName>
    </recommendedName>
</protein>
<reference evidence="2 3" key="1">
    <citation type="submission" date="2018-09" db="EMBL/GenBank/DDBJ databases">
        <authorList>
            <person name="Tagini F."/>
        </authorList>
    </citation>
    <scope>NUCLEOTIDE SEQUENCE [LARGE SCALE GENOMIC DNA]</scope>
    <source>
        <strain evidence="2 3">MK4</strain>
    </source>
</reference>
<dbReference type="InterPro" id="IPR001173">
    <property type="entry name" value="Glyco_trans_2-like"/>
</dbReference>
<gene>
    <name evidence="2" type="ORF">LAUMK4_05849</name>
</gene>
<evidence type="ECO:0000313" key="2">
    <source>
        <dbReference type="EMBL" id="VBA33021.1"/>
    </source>
</evidence>
<keyword evidence="3" id="KW-1185">Reference proteome</keyword>
<evidence type="ECO:0000313" key="3">
    <source>
        <dbReference type="Proteomes" id="UP000271464"/>
    </source>
</evidence>